<proteinExistence type="predicted"/>
<reference evidence="1 2" key="1">
    <citation type="submission" date="2023-05" db="EMBL/GenBank/DDBJ databases">
        <title>B98-5 Cell Line De Novo Hybrid Assembly: An Optical Mapping Approach.</title>
        <authorList>
            <person name="Kananen K."/>
            <person name="Auerbach J.A."/>
            <person name="Kautto E."/>
            <person name="Blachly J.S."/>
        </authorList>
    </citation>
    <scope>NUCLEOTIDE SEQUENCE [LARGE SCALE GENOMIC DNA]</scope>
    <source>
        <strain evidence="1">B95-8</strain>
        <tissue evidence="1">Cell line</tissue>
    </source>
</reference>
<protein>
    <submittedName>
        <fullName evidence="1">Uncharacterized protein</fullName>
    </submittedName>
</protein>
<dbReference type="Proteomes" id="UP001266305">
    <property type="component" value="Unassembled WGS sequence"/>
</dbReference>
<evidence type="ECO:0000313" key="1">
    <source>
        <dbReference type="EMBL" id="KAK2101406.1"/>
    </source>
</evidence>
<dbReference type="EMBL" id="JASSZA010000009">
    <property type="protein sequence ID" value="KAK2101406.1"/>
    <property type="molecule type" value="Genomic_DNA"/>
</dbReference>
<comment type="caution">
    <text evidence="1">The sequence shown here is derived from an EMBL/GenBank/DDBJ whole genome shotgun (WGS) entry which is preliminary data.</text>
</comment>
<gene>
    <name evidence="1" type="ORF">P7K49_019072</name>
</gene>
<organism evidence="1 2">
    <name type="scientific">Saguinus oedipus</name>
    <name type="common">Cotton-top tamarin</name>
    <name type="synonym">Oedipomidas oedipus</name>
    <dbReference type="NCBI Taxonomy" id="9490"/>
    <lineage>
        <taxon>Eukaryota</taxon>
        <taxon>Metazoa</taxon>
        <taxon>Chordata</taxon>
        <taxon>Craniata</taxon>
        <taxon>Vertebrata</taxon>
        <taxon>Euteleostomi</taxon>
        <taxon>Mammalia</taxon>
        <taxon>Eutheria</taxon>
        <taxon>Euarchontoglires</taxon>
        <taxon>Primates</taxon>
        <taxon>Haplorrhini</taxon>
        <taxon>Platyrrhini</taxon>
        <taxon>Cebidae</taxon>
        <taxon>Callitrichinae</taxon>
        <taxon>Saguinus</taxon>
    </lineage>
</organism>
<evidence type="ECO:0000313" key="2">
    <source>
        <dbReference type="Proteomes" id="UP001266305"/>
    </source>
</evidence>
<name>A0ABQ9UX55_SAGOE</name>
<keyword evidence="2" id="KW-1185">Reference proteome</keyword>
<sequence>MACRPQAVSVQRRASFWLEKLESKDFPGMMGRFLGEVDGAVMTQLLSMGVFSQ</sequence>
<accession>A0ABQ9UX55</accession>